<sequence length="282" mass="31888">MTSTNDIKDMVHGVIIRPRDMACGGYGGGDALNRTQKLKICSNDQPLDPMFASAPSKTFLGSRAMLSFGAVSGVKRSGNSFFQSFDQEDEFLDEYFDQPEKKRRLSADQVQFLEKSFEAENRLEPERRIQLAKELGLQPRQIAIWDTETTNLQSCEAKELSLAMPKEVIADIISEDEEHKMSELVFKNEEQSSTKSDLTNVDSPRLTNRVHSFVLESSDSSHVFEELDKSDLSQIGEDVSNGELLQTDYIFPNLDDAHCHPPASYVYYGFPVEDHAFGFWSY</sequence>
<evidence type="ECO:0000256" key="2">
    <source>
        <dbReference type="ARBA" id="ARBA00023015"/>
    </source>
</evidence>
<keyword evidence="3 7" id="KW-0804">Transcription</keyword>
<feature type="domain" description="Homeobox" evidence="8">
    <location>
        <begin position="96"/>
        <end position="145"/>
    </location>
</feature>
<name>A0ABR0V0W6_REHGL</name>
<dbReference type="EMBL" id="JABTTQ020001809">
    <property type="protein sequence ID" value="KAK6128193.1"/>
    <property type="molecule type" value="Genomic_DNA"/>
</dbReference>
<dbReference type="InterPro" id="IPR001356">
    <property type="entry name" value="HD"/>
</dbReference>
<keyword evidence="10" id="KW-1185">Reference proteome</keyword>
<evidence type="ECO:0000256" key="3">
    <source>
        <dbReference type="ARBA" id="ARBA00023163"/>
    </source>
</evidence>
<dbReference type="Gene3D" id="1.10.10.60">
    <property type="entry name" value="Homeodomain-like"/>
    <property type="match status" value="1"/>
</dbReference>
<organism evidence="9 10">
    <name type="scientific">Rehmannia glutinosa</name>
    <name type="common">Chinese foxglove</name>
    <dbReference type="NCBI Taxonomy" id="99300"/>
    <lineage>
        <taxon>Eukaryota</taxon>
        <taxon>Viridiplantae</taxon>
        <taxon>Streptophyta</taxon>
        <taxon>Embryophyta</taxon>
        <taxon>Tracheophyta</taxon>
        <taxon>Spermatophyta</taxon>
        <taxon>Magnoliopsida</taxon>
        <taxon>eudicotyledons</taxon>
        <taxon>Gunneridae</taxon>
        <taxon>Pentapetalae</taxon>
        <taxon>asterids</taxon>
        <taxon>lamiids</taxon>
        <taxon>Lamiales</taxon>
        <taxon>Orobanchaceae</taxon>
        <taxon>Rehmannieae</taxon>
        <taxon>Rehmannia</taxon>
    </lineage>
</organism>
<dbReference type="SUPFAM" id="SSF46689">
    <property type="entry name" value="Homeodomain-like"/>
    <property type="match status" value="1"/>
</dbReference>
<evidence type="ECO:0000313" key="9">
    <source>
        <dbReference type="EMBL" id="KAK6128193.1"/>
    </source>
</evidence>
<evidence type="ECO:0000256" key="1">
    <source>
        <dbReference type="ARBA" id="ARBA00004123"/>
    </source>
</evidence>
<dbReference type="SMART" id="SM00389">
    <property type="entry name" value="HOX"/>
    <property type="match status" value="1"/>
</dbReference>
<evidence type="ECO:0000256" key="7">
    <source>
        <dbReference type="RuleBase" id="RU369038"/>
    </source>
</evidence>
<evidence type="ECO:0000256" key="6">
    <source>
        <dbReference type="RuleBase" id="RU000682"/>
    </source>
</evidence>
<dbReference type="PANTHER" id="PTHR24326:SF606">
    <property type="entry name" value="HOMEOBOX-LEUCINE ZIPPER PROTEIN ATHB-54"/>
    <property type="match status" value="1"/>
</dbReference>
<keyword evidence="5 6" id="KW-0238">DNA-binding</keyword>
<comment type="function">
    <text evidence="7">Transcription factor.</text>
</comment>
<keyword evidence="5 6" id="KW-0539">Nucleus</keyword>
<comment type="similarity">
    <text evidence="4 7">Belongs to the HD-ZIP homeobox family. Class I subfamily.</text>
</comment>
<feature type="DNA-binding region" description="Homeobox" evidence="5">
    <location>
        <begin position="98"/>
        <end position="146"/>
    </location>
</feature>
<dbReference type="PANTHER" id="PTHR24326">
    <property type="entry name" value="HOMEOBOX-LEUCINE ZIPPER PROTEIN"/>
    <property type="match status" value="1"/>
</dbReference>
<dbReference type="CDD" id="cd00086">
    <property type="entry name" value="homeodomain"/>
    <property type="match status" value="1"/>
</dbReference>
<dbReference type="InterPro" id="IPR009057">
    <property type="entry name" value="Homeodomain-like_sf"/>
</dbReference>
<keyword evidence="2 7" id="KW-0805">Transcription regulation</keyword>
<proteinExistence type="inferred from homology"/>
<evidence type="ECO:0000259" key="8">
    <source>
        <dbReference type="PROSITE" id="PS50071"/>
    </source>
</evidence>
<dbReference type="InterPro" id="IPR045224">
    <property type="entry name" value="HDZip_class_I_plant"/>
</dbReference>
<evidence type="ECO:0000256" key="5">
    <source>
        <dbReference type="PROSITE-ProRule" id="PRU00108"/>
    </source>
</evidence>
<dbReference type="Pfam" id="PF00046">
    <property type="entry name" value="Homeodomain"/>
    <property type="match status" value="1"/>
</dbReference>
<reference evidence="9 10" key="1">
    <citation type="journal article" date="2021" name="Comput. Struct. Biotechnol. J.">
        <title>De novo genome assembly of the potent medicinal plant Rehmannia glutinosa using nanopore technology.</title>
        <authorList>
            <person name="Ma L."/>
            <person name="Dong C."/>
            <person name="Song C."/>
            <person name="Wang X."/>
            <person name="Zheng X."/>
            <person name="Niu Y."/>
            <person name="Chen S."/>
            <person name="Feng W."/>
        </authorList>
    </citation>
    <scope>NUCLEOTIDE SEQUENCE [LARGE SCALE GENOMIC DNA]</scope>
    <source>
        <strain evidence="9">DH-2019</strain>
    </source>
</reference>
<gene>
    <name evidence="9" type="ORF">DH2020_038062</name>
</gene>
<protein>
    <recommendedName>
        <fullName evidence="7">Homeobox-leucine zipper protein</fullName>
    </recommendedName>
    <alternativeName>
        <fullName evidence="7">HD-ZIP protein</fullName>
    </alternativeName>
    <alternativeName>
        <fullName evidence="7">Homeodomain transcription factor</fullName>
    </alternativeName>
</protein>
<dbReference type="Proteomes" id="UP001318860">
    <property type="component" value="Unassembled WGS sequence"/>
</dbReference>
<keyword evidence="5 6" id="KW-0371">Homeobox</keyword>
<dbReference type="PROSITE" id="PS50071">
    <property type="entry name" value="HOMEOBOX_2"/>
    <property type="match status" value="1"/>
</dbReference>
<comment type="caution">
    <text evidence="9">The sequence shown here is derived from an EMBL/GenBank/DDBJ whole genome shotgun (WGS) entry which is preliminary data.</text>
</comment>
<comment type="subcellular location">
    <subcellularLocation>
        <location evidence="1 5 6">Nucleus</location>
    </subcellularLocation>
</comment>
<evidence type="ECO:0000256" key="4">
    <source>
        <dbReference type="ARBA" id="ARBA00025748"/>
    </source>
</evidence>
<evidence type="ECO:0000313" key="10">
    <source>
        <dbReference type="Proteomes" id="UP001318860"/>
    </source>
</evidence>
<accession>A0ABR0V0W6</accession>